<evidence type="ECO:0000313" key="2">
    <source>
        <dbReference type="Proteomes" id="UP000201990"/>
    </source>
</evidence>
<gene>
    <name evidence="1" type="primary">98</name>
    <name evidence="1" type="ORF">PBI_KATHERINEG_98</name>
</gene>
<dbReference type="KEGG" id="vg:28378457"/>
<dbReference type="GeneID" id="28378457"/>
<organism evidence="1 2">
    <name type="scientific">Gordonia phage KatherineG</name>
    <dbReference type="NCBI Taxonomy" id="1838070"/>
    <lineage>
        <taxon>Viruses</taxon>
        <taxon>Duplodnaviria</taxon>
        <taxon>Heunggongvirae</taxon>
        <taxon>Uroviricota</taxon>
        <taxon>Caudoviricetes</taxon>
        <taxon>Soupsvirus</taxon>
        <taxon>Soupsvirus soups</taxon>
    </lineage>
</organism>
<dbReference type="EMBL" id="KU998251">
    <property type="protein sequence ID" value="ANA87231.1"/>
    <property type="molecule type" value="Genomic_DNA"/>
</dbReference>
<accession>A0A160DGU0</accession>
<name>A0A160DGU0_9CAUD</name>
<protein>
    <submittedName>
        <fullName evidence="1">Uncharacterized protein</fullName>
    </submittedName>
</protein>
<evidence type="ECO:0000313" key="1">
    <source>
        <dbReference type="EMBL" id="ANA87231.1"/>
    </source>
</evidence>
<dbReference type="Proteomes" id="UP000201990">
    <property type="component" value="Segment"/>
</dbReference>
<sequence length="76" mass="8837">MPDVINAVERNGKLSWNVTAGRRKYTAVYHDDPEVFPLDRWEIRNSRGNRCAWDSAASKRVETLVRQFERSMTPKG</sequence>
<reference evidence="1 2" key="1">
    <citation type="submission" date="2016-03" db="EMBL/GenBank/DDBJ databases">
        <authorList>
            <person name="Montgomery M.T."/>
            <person name="Guerrero C.A."/>
            <person name="Mavrich T.N."/>
            <person name="Pope W.H."/>
            <person name="Garlena R.A."/>
            <person name="Russell D.A."/>
            <person name="Jacobs-Sera D."/>
            <person name="Hendrix R.W."/>
            <person name="Hatfull G.F."/>
        </authorList>
    </citation>
    <scope>NUCLEOTIDE SEQUENCE [LARGE SCALE GENOMIC DNA]</scope>
</reference>
<proteinExistence type="predicted"/>
<dbReference type="RefSeq" id="YP_009269118.1">
    <property type="nucleotide sequence ID" value="NC_030695.1"/>
</dbReference>